<dbReference type="PANTHER" id="PTHR30055">
    <property type="entry name" value="HTH-TYPE TRANSCRIPTIONAL REGULATOR RUTR"/>
    <property type="match status" value="1"/>
</dbReference>
<dbReference type="RefSeq" id="WP_196413193.1">
    <property type="nucleotide sequence ID" value="NZ_JADQTO010000003.1"/>
</dbReference>
<dbReference type="SUPFAM" id="SSF48498">
    <property type="entry name" value="Tetracyclin repressor-like, C-terminal domain"/>
    <property type="match status" value="1"/>
</dbReference>
<organism evidence="6 7">
    <name type="scientific">Actinoplanes aureus</name>
    <dbReference type="NCBI Taxonomy" id="2792083"/>
    <lineage>
        <taxon>Bacteria</taxon>
        <taxon>Bacillati</taxon>
        <taxon>Actinomycetota</taxon>
        <taxon>Actinomycetes</taxon>
        <taxon>Micromonosporales</taxon>
        <taxon>Micromonosporaceae</taxon>
        <taxon>Actinoplanes</taxon>
    </lineage>
</organism>
<comment type="caution">
    <text evidence="6">The sequence shown here is derived from an EMBL/GenBank/DDBJ whole genome shotgun (WGS) entry which is preliminary data.</text>
</comment>
<sequence>MATRRYDQVLRAEAARETRRRILEAVGRRLREVPTEQPSLEQVARLANVSRSTIYADFGSRAGLFDAFVVDLWERTGLSDLSRAVASDDAREHLREGIAAASRMKGRDLAIYRVLHAMDRLDPESAGGAVRHMETDRRAGVESLAAHLERDGALREGLSVEQAADALWVLTSFESLDLLVTGRGLTVDEAIETLVTMAERAVCRLRRR</sequence>
<keyword evidence="2 4" id="KW-0238">DNA-binding</keyword>
<evidence type="ECO:0000256" key="4">
    <source>
        <dbReference type="PROSITE-ProRule" id="PRU00335"/>
    </source>
</evidence>
<name>A0A931FVK1_9ACTN</name>
<dbReference type="PROSITE" id="PS50977">
    <property type="entry name" value="HTH_TETR_2"/>
    <property type="match status" value="1"/>
</dbReference>
<proteinExistence type="predicted"/>
<feature type="domain" description="HTH tetR-type" evidence="5">
    <location>
        <begin position="16"/>
        <end position="76"/>
    </location>
</feature>
<evidence type="ECO:0000313" key="6">
    <source>
        <dbReference type="EMBL" id="MBG0561403.1"/>
    </source>
</evidence>
<dbReference type="InterPro" id="IPR009057">
    <property type="entry name" value="Homeodomain-like_sf"/>
</dbReference>
<dbReference type="Gene3D" id="1.10.357.10">
    <property type="entry name" value="Tetracycline Repressor, domain 2"/>
    <property type="match status" value="1"/>
</dbReference>
<evidence type="ECO:0000256" key="3">
    <source>
        <dbReference type="ARBA" id="ARBA00023163"/>
    </source>
</evidence>
<dbReference type="PANTHER" id="PTHR30055:SF151">
    <property type="entry name" value="TRANSCRIPTIONAL REGULATORY PROTEIN"/>
    <property type="match status" value="1"/>
</dbReference>
<evidence type="ECO:0000256" key="2">
    <source>
        <dbReference type="ARBA" id="ARBA00023125"/>
    </source>
</evidence>
<dbReference type="Proteomes" id="UP000598146">
    <property type="component" value="Unassembled WGS sequence"/>
</dbReference>
<dbReference type="EMBL" id="JADQTO010000003">
    <property type="protein sequence ID" value="MBG0561403.1"/>
    <property type="molecule type" value="Genomic_DNA"/>
</dbReference>
<dbReference type="InterPro" id="IPR036271">
    <property type="entry name" value="Tet_transcr_reg_TetR-rel_C_sf"/>
</dbReference>
<keyword evidence="7" id="KW-1185">Reference proteome</keyword>
<dbReference type="SUPFAM" id="SSF46689">
    <property type="entry name" value="Homeodomain-like"/>
    <property type="match status" value="1"/>
</dbReference>
<dbReference type="Pfam" id="PF00440">
    <property type="entry name" value="TetR_N"/>
    <property type="match status" value="1"/>
</dbReference>
<evidence type="ECO:0000256" key="1">
    <source>
        <dbReference type="ARBA" id="ARBA00023015"/>
    </source>
</evidence>
<keyword evidence="1" id="KW-0805">Transcription regulation</keyword>
<dbReference type="Gene3D" id="1.10.10.60">
    <property type="entry name" value="Homeodomain-like"/>
    <property type="match status" value="1"/>
</dbReference>
<gene>
    <name evidence="6" type="ORF">I4J89_08005</name>
</gene>
<dbReference type="GO" id="GO:0000976">
    <property type="term" value="F:transcription cis-regulatory region binding"/>
    <property type="evidence" value="ECO:0007669"/>
    <property type="project" value="TreeGrafter"/>
</dbReference>
<dbReference type="InterPro" id="IPR001647">
    <property type="entry name" value="HTH_TetR"/>
</dbReference>
<protein>
    <submittedName>
        <fullName evidence="6">TetR/AcrR family transcriptional regulator</fullName>
    </submittedName>
</protein>
<accession>A0A931FVK1</accession>
<evidence type="ECO:0000259" key="5">
    <source>
        <dbReference type="PROSITE" id="PS50977"/>
    </source>
</evidence>
<feature type="DNA-binding region" description="H-T-H motif" evidence="4">
    <location>
        <begin position="39"/>
        <end position="58"/>
    </location>
</feature>
<dbReference type="GO" id="GO:0003700">
    <property type="term" value="F:DNA-binding transcription factor activity"/>
    <property type="evidence" value="ECO:0007669"/>
    <property type="project" value="TreeGrafter"/>
</dbReference>
<reference evidence="6" key="1">
    <citation type="submission" date="2020-11" db="EMBL/GenBank/DDBJ databases">
        <title>Isolation and identification of active actinomycetes.</title>
        <authorList>
            <person name="Sun X."/>
        </authorList>
    </citation>
    <scope>NUCLEOTIDE SEQUENCE</scope>
    <source>
        <strain evidence="6">NEAU-A11</strain>
    </source>
</reference>
<dbReference type="InterPro" id="IPR050109">
    <property type="entry name" value="HTH-type_TetR-like_transc_reg"/>
</dbReference>
<evidence type="ECO:0000313" key="7">
    <source>
        <dbReference type="Proteomes" id="UP000598146"/>
    </source>
</evidence>
<dbReference type="AlphaFoldDB" id="A0A931FVK1"/>
<keyword evidence="3" id="KW-0804">Transcription</keyword>